<gene>
    <name evidence="1" type="ORF">DPEC_G00257220</name>
</gene>
<sequence>MFYYNSTAGHLKALYILLAAVNLKAFPLKEQPATGRGRGCRAERLTVLTKKLINDSITCYEKANGPNIQYHPVWFPDLDVHRNLSREERVQCGLDFITTALNQVLNDQKNYMNPEKTEIHENLAHSINMVQRLSVCLNITMGVGCTQKTSHPNMPPKDAPFRRKQWSTSLLNKSQRFLVWVIYKVLRPGEKDRVTE</sequence>
<dbReference type="Proteomes" id="UP001157502">
    <property type="component" value="Chromosome 23"/>
</dbReference>
<name>A0ACC2FQG3_DALPE</name>
<keyword evidence="2" id="KW-1185">Reference proteome</keyword>
<evidence type="ECO:0000313" key="2">
    <source>
        <dbReference type="Proteomes" id="UP001157502"/>
    </source>
</evidence>
<dbReference type="EMBL" id="CM055750">
    <property type="protein sequence ID" value="KAJ7993683.1"/>
    <property type="molecule type" value="Genomic_DNA"/>
</dbReference>
<evidence type="ECO:0000313" key="1">
    <source>
        <dbReference type="EMBL" id="KAJ7993683.1"/>
    </source>
</evidence>
<accession>A0ACC2FQG3</accession>
<comment type="caution">
    <text evidence="1">The sequence shown here is derived from an EMBL/GenBank/DDBJ whole genome shotgun (WGS) entry which is preliminary data.</text>
</comment>
<reference evidence="1" key="1">
    <citation type="submission" date="2021-05" db="EMBL/GenBank/DDBJ databases">
        <authorList>
            <person name="Pan Q."/>
            <person name="Jouanno E."/>
            <person name="Zahm M."/>
            <person name="Klopp C."/>
            <person name="Cabau C."/>
            <person name="Louis A."/>
            <person name="Berthelot C."/>
            <person name="Parey E."/>
            <person name="Roest Crollius H."/>
            <person name="Montfort J."/>
            <person name="Robinson-Rechavi M."/>
            <person name="Bouchez O."/>
            <person name="Lampietro C."/>
            <person name="Lopez Roques C."/>
            <person name="Donnadieu C."/>
            <person name="Postlethwait J."/>
            <person name="Bobe J."/>
            <person name="Dillon D."/>
            <person name="Chandos A."/>
            <person name="von Hippel F."/>
            <person name="Guiguen Y."/>
        </authorList>
    </citation>
    <scope>NUCLEOTIDE SEQUENCE</scope>
    <source>
        <strain evidence="1">YG-Jan2019</strain>
    </source>
</reference>
<protein>
    <submittedName>
        <fullName evidence="1">Uncharacterized protein</fullName>
    </submittedName>
</protein>
<organism evidence="1 2">
    <name type="scientific">Dallia pectoralis</name>
    <name type="common">Alaska blackfish</name>
    <dbReference type="NCBI Taxonomy" id="75939"/>
    <lineage>
        <taxon>Eukaryota</taxon>
        <taxon>Metazoa</taxon>
        <taxon>Chordata</taxon>
        <taxon>Craniata</taxon>
        <taxon>Vertebrata</taxon>
        <taxon>Euteleostomi</taxon>
        <taxon>Actinopterygii</taxon>
        <taxon>Neopterygii</taxon>
        <taxon>Teleostei</taxon>
        <taxon>Protacanthopterygii</taxon>
        <taxon>Esociformes</taxon>
        <taxon>Umbridae</taxon>
        <taxon>Dallia</taxon>
    </lineage>
</organism>
<proteinExistence type="predicted"/>